<proteinExistence type="predicted"/>
<evidence type="ECO:0000313" key="1">
    <source>
        <dbReference type="EMBL" id="ORW03988.1"/>
    </source>
</evidence>
<keyword evidence="2" id="KW-1185">Reference proteome</keyword>
<evidence type="ECO:0000313" key="2">
    <source>
        <dbReference type="Proteomes" id="UP000193487"/>
    </source>
</evidence>
<reference evidence="1 2" key="1">
    <citation type="submission" date="2016-01" db="EMBL/GenBank/DDBJ databases">
        <title>The new phylogeny of the genus Mycobacterium.</title>
        <authorList>
            <person name="Tarcisio F."/>
            <person name="Conor M."/>
            <person name="Antonella G."/>
            <person name="Elisabetta G."/>
            <person name="Giulia F.S."/>
            <person name="Sara T."/>
            <person name="Anna F."/>
            <person name="Clotilde B."/>
            <person name="Roberto B."/>
            <person name="Veronica D.S."/>
            <person name="Fabio R."/>
            <person name="Monica P."/>
            <person name="Olivier J."/>
            <person name="Enrico T."/>
            <person name="Nicola S."/>
        </authorList>
    </citation>
    <scope>NUCLEOTIDE SEQUENCE [LARGE SCALE GENOMIC DNA]</scope>
    <source>
        <strain evidence="1 2">DSM 45166</strain>
    </source>
</reference>
<organism evidence="1 2">
    <name type="scientific">Mycobacterium kyorinense</name>
    <dbReference type="NCBI Taxonomy" id="487514"/>
    <lineage>
        <taxon>Bacteria</taxon>
        <taxon>Bacillati</taxon>
        <taxon>Actinomycetota</taxon>
        <taxon>Actinomycetes</taxon>
        <taxon>Mycobacteriales</taxon>
        <taxon>Mycobacteriaceae</taxon>
        <taxon>Mycobacterium</taxon>
    </lineage>
</organism>
<dbReference type="EMBL" id="LQPE01000114">
    <property type="protein sequence ID" value="ORW03988.1"/>
    <property type="molecule type" value="Genomic_DNA"/>
</dbReference>
<dbReference type="Proteomes" id="UP000193487">
    <property type="component" value="Unassembled WGS sequence"/>
</dbReference>
<accession>A0A1X1XYR7</accession>
<sequence>MRLIPLRLLDSAYQALKRYADLDRLPMAWWVKGQHDMEDMRRRCTEHDQWMRAHPEIAAFSEAWADRNLDELVKH</sequence>
<gene>
    <name evidence="1" type="ORF">AWC14_04720</name>
</gene>
<comment type="caution">
    <text evidence="1">The sequence shown here is derived from an EMBL/GenBank/DDBJ whole genome shotgun (WGS) entry which is preliminary data.</text>
</comment>
<dbReference type="OrthoDB" id="4735652at2"/>
<protein>
    <submittedName>
        <fullName evidence="1">Uncharacterized protein</fullName>
    </submittedName>
</protein>
<name>A0A1X1XYR7_9MYCO</name>
<dbReference type="AlphaFoldDB" id="A0A1X1XYR7"/>